<feature type="transmembrane region" description="Helical" evidence="9">
    <location>
        <begin position="57"/>
        <end position="77"/>
    </location>
</feature>
<dbReference type="RefSeq" id="WP_011366344.1">
    <property type="nucleotide sequence ID" value="NC_007519.1"/>
</dbReference>
<dbReference type="EMBL" id="CP000112">
    <property type="protein sequence ID" value="ABB36984.2"/>
    <property type="molecule type" value="Genomic_DNA"/>
</dbReference>
<feature type="transmembrane region" description="Helical" evidence="9">
    <location>
        <begin position="20"/>
        <end position="45"/>
    </location>
</feature>
<feature type="domain" description="ABC transmembrane type-1" evidence="10">
    <location>
        <begin position="18"/>
        <end position="206"/>
    </location>
</feature>
<dbReference type="InterPro" id="IPR010065">
    <property type="entry name" value="AA_ABC_transptr_permease_3TM"/>
</dbReference>
<sequence>MLDSFYTDQLFPALNRGLLMSFLLIVPSALLGQLTGIAVGTLRVFGSAPVKKIMNAYTAVFRGVPLMVQLFVLYFGLPNVGIYLEPYTAALAGFVLCSGAYNSEYVRGALLSIRQGQIKAAQALGMSKFKTIFWIVIPQAFRRALPGCGNEVIYLIKYSSLAYIITCIELTGEARAVATKTFRFTEAFMVVGMYYLALVTVATWILDKLEQRLYIPGFGRSKK</sequence>
<comment type="similarity">
    <text evidence="2">Belongs to the binding-protein-dependent transport system permease family. HisMQ subfamily.</text>
</comment>
<dbReference type="PANTHER" id="PTHR30614">
    <property type="entry name" value="MEMBRANE COMPONENT OF AMINO ACID ABC TRANSPORTER"/>
    <property type="match status" value="1"/>
</dbReference>
<dbReference type="InterPro" id="IPR000515">
    <property type="entry name" value="MetI-like"/>
</dbReference>
<keyword evidence="4" id="KW-1003">Cell membrane</keyword>
<dbReference type="PANTHER" id="PTHR30614:SF0">
    <property type="entry name" value="L-CYSTINE TRANSPORT SYSTEM PERMEASE PROTEIN TCYL"/>
    <property type="match status" value="1"/>
</dbReference>
<keyword evidence="3 9" id="KW-0813">Transport</keyword>
<comment type="subcellular location">
    <subcellularLocation>
        <location evidence="1">Cell inner membrane</location>
        <topology evidence="1">Multi-pass membrane protein</topology>
    </subcellularLocation>
    <subcellularLocation>
        <location evidence="9">Cell membrane</location>
        <topology evidence="9">Multi-pass membrane protein</topology>
    </subcellularLocation>
</comment>
<dbReference type="InterPro" id="IPR035906">
    <property type="entry name" value="MetI-like_sf"/>
</dbReference>
<keyword evidence="8 9" id="KW-0472">Membrane</keyword>
<evidence type="ECO:0000256" key="1">
    <source>
        <dbReference type="ARBA" id="ARBA00004429"/>
    </source>
</evidence>
<organism evidence="11 12">
    <name type="scientific">Oleidesulfovibrio alaskensis (strain ATCC BAA-1058 / DSM 17464 / G20)</name>
    <name type="common">Desulfovibrio alaskensis</name>
    <dbReference type="NCBI Taxonomy" id="207559"/>
    <lineage>
        <taxon>Bacteria</taxon>
        <taxon>Pseudomonadati</taxon>
        <taxon>Thermodesulfobacteriota</taxon>
        <taxon>Desulfovibrionia</taxon>
        <taxon>Desulfovibrionales</taxon>
        <taxon>Desulfovibrionaceae</taxon>
        <taxon>Oleidesulfovibrio</taxon>
    </lineage>
</organism>
<dbReference type="GO" id="GO:0043190">
    <property type="term" value="C:ATP-binding cassette (ABC) transporter complex"/>
    <property type="evidence" value="ECO:0007669"/>
    <property type="project" value="InterPro"/>
</dbReference>
<evidence type="ECO:0000256" key="6">
    <source>
        <dbReference type="ARBA" id="ARBA00022970"/>
    </source>
</evidence>
<dbReference type="eggNOG" id="COG0765">
    <property type="taxonomic scope" value="Bacteria"/>
</dbReference>
<dbReference type="Gene3D" id="1.10.3720.10">
    <property type="entry name" value="MetI-like"/>
    <property type="match status" value="1"/>
</dbReference>
<dbReference type="PROSITE" id="PS50928">
    <property type="entry name" value="ABC_TM1"/>
    <property type="match status" value="1"/>
</dbReference>
<evidence type="ECO:0000313" key="12">
    <source>
        <dbReference type="Proteomes" id="UP000002710"/>
    </source>
</evidence>
<dbReference type="SUPFAM" id="SSF161098">
    <property type="entry name" value="MetI-like"/>
    <property type="match status" value="1"/>
</dbReference>
<protein>
    <submittedName>
        <fullName evidence="11">Polar amino acid ABC transporter, inner membrane subunit</fullName>
    </submittedName>
</protein>
<evidence type="ECO:0000256" key="8">
    <source>
        <dbReference type="ARBA" id="ARBA00023136"/>
    </source>
</evidence>
<dbReference type="CDD" id="cd06261">
    <property type="entry name" value="TM_PBP2"/>
    <property type="match status" value="1"/>
</dbReference>
<dbReference type="Pfam" id="PF00528">
    <property type="entry name" value="BPD_transp_1"/>
    <property type="match status" value="1"/>
</dbReference>
<evidence type="ECO:0000256" key="5">
    <source>
        <dbReference type="ARBA" id="ARBA00022692"/>
    </source>
</evidence>
<gene>
    <name evidence="11" type="ordered locus">Dde_0183</name>
</gene>
<accession>Q317B2</accession>
<evidence type="ECO:0000256" key="3">
    <source>
        <dbReference type="ARBA" id="ARBA00022448"/>
    </source>
</evidence>
<feature type="transmembrane region" description="Helical" evidence="9">
    <location>
        <begin position="187"/>
        <end position="206"/>
    </location>
</feature>
<evidence type="ECO:0000256" key="2">
    <source>
        <dbReference type="ARBA" id="ARBA00010072"/>
    </source>
</evidence>
<keyword evidence="12" id="KW-1185">Reference proteome</keyword>
<keyword evidence="5 9" id="KW-0812">Transmembrane</keyword>
<reference evidence="11 12" key="1">
    <citation type="journal article" date="2011" name="J. Bacteriol.">
        <title>Complete genome sequence and updated annotation of Desulfovibrio alaskensis G20.</title>
        <authorList>
            <person name="Hauser L.J."/>
            <person name="Land M.L."/>
            <person name="Brown S.D."/>
            <person name="Larimer F."/>
            <person name="Keller K.L."/>
            <person name="Rapp-Giles B.J."/>
            <person name="Price M.N."/>
            <person name="Lin M."/>
            <person name="Bruce D.C."/>
            <person name="Detter J.C."/>
            <person name="Tapia R."/>
            <person name="Han C.S."/>
            <person name="Goodwin L.A."/>
            <person name="Cheng J.F."/>
            <person name="Pitluck S."/>
            <person name="Copeland A."/>
            <person name="Lucas S."/>
            <person name="Nolan M."/>
            <person name="Lapidus A.L."/>
            <person name="Palumbo A.V."/>
            <person name="Wall J.D."/>
        </authorList>
    </citation>
    <scope>NUCLEOTIDE SEQUENCE [LARGE SCALE GENOMIC DNA]</scope>
    <source>
        <strain evidence="12">ATCC BAA 1058 / DSM 17464 / G20</strain>
    </source>
</reference>
<evidence type="ECO:0000313" key="11">
    <source>
        <dbReference type="EMBL" id="ABB36984.2"/>
    </source>
</evidence>
<dbReference type="GO" id="GO:0006865">
    <property type="term" value="P:amino acid transport"/>
    <property type="evidence" value="ECO:0007669"/>
    <property type="project" value="UniProtKB-KW"/>
</dbReference>
<keyword evidence="7 9" id="KW-1133">Transmembrane helix</keyword>
<evidence type="ECO:0000259" key="10">
    <source>
        <dbReference type="PROSITE" id="PS50928"/>
    </source>
</evidence>
<dbReference type="HOGENOM" id="CLU_019602_1_4_7"/>
<evidence type="ECO:0000256" key="7">
    <source>
        <dbReference type="ARBA" id="ARBA00022989"/>
    </source>
</evidence>
<dbReference type="NCBIfam" id="TIGR01726">
    <property type="entry name" value="HEQRo_perm_3TM"/>
    <property type="match status" value="1"/>
</dbReference>
<name>Q317B2_OLEA2</name>
<proteinExistence type="inferred from homology"/>
<keyword evidence="6" id="KW-0029">Amino-acid transport</keyword>
<dbReference type="KEGG" id="dde:Dde_0183"/>
<dbReference type="Proteomes" id="UP000002710">
    <property type="component" value="Chromosome"/>
</dbReference>
<dbReference type="InterPro" id="IPR043429">
    <property type="entry name" value="ArtM/GltK/GlnP/TcyL/YhdX-like"/>
</dbReference>
<dbReference type="STRING" id="207559.Dde_0183"/>
<dbReference type="GO" id="GO:0022857">
    <property type="term" value="F:transmembrane transporter activity"/>
    <property type="evidence" value="ECO:0007669"/>
    <property type="project" value="InterPro"/>
</dbReference>
<evidence type="ECO:0000256" key="9">
    <source>
        <dbReference type="RuleBase" id="RU363032"/>
    </source>
</evidence>
<dbReference type="AlphaFoldDB" id="Q317B2"/>
<evidence type="ECO:0000256" key="4">
    <source>
        <dbReference type="ARBA" id="ARBA00022475"/>
    </source>
</evidence>